<protein>
    <recommendedName>
        <fullName evidence="4">BZIP domain-containing protein</fullName>
    </recommendedName>
</protein>
<dbReference type="InterPro" id="IPR004827">
    <property type="entry name" value="bZIP"/>
</dbReference>
<keyword evidence="3" id="KW-0472">Membrane</keyword>
<evidence type="ECO:0000313" key="6">
    <source>
        <dbReference type="Proteomes" id="UP000325395"/>
    </source>
</evidence>
<feature type="region of interest" description="Disordered" evidence="2">
    <location>
        <begin position="103"/>
        <end position="175"/>
    </location>
</feature>
<feature type="domain" description="BZIP" evidence="4">
    <location>
        <begin position="180"/>
        <end position="236"/>
    </location>
</feature>
<feature type="transmembrane region" description="Helical" evidence="3">
    <location>
        <begin position="61"/>
        <end position="81"/>
    </location>
</feature>
<evidence type="ECO:0000256" key="3">
    <source>
        <dbReference type="SAM" id="Phobius"/>
    </source>
</evidence>
<dbReference type="Pfam" id="PF07716">
    <property type="entry name" value="bZIP_2"/>
    <property type="match status" value="1"/>
</dbReference>
<evidence type="ECO:0000259" key="4">
    <source>
        <dbReference type="PROSITE" id="PS50217"/>
    </source>
</evidence>
<dbReference type="PROSITE" id="PS50217">
    <property type="entry name" value="BZIP"/>
    <property type="match status" value="1"/>
</dbReference>
<keyword evidence="3" id="KW-0812">Transmembrane</keyword>
<dbReference type="Proteomes" id="UP000325395">
    <property type="component" value="Unassembled WGS sequence"/>
</dbReference>
<feature type="compositionally biased region" description="Low complexity" evidence="2">
    <location>
        <begin position="105"/>
        <end position="119"/>
    </location>
</feature>
<organism evidence="5 6">
    <name type="scientific">Aspergillus pseudocaelatus</name>
    <dbReference type="NCBI Taxonomy" id="1825620"/>
    <lineage>
        <taxon>Eukaryota</taxon>
        <taxon>Fungi</taxon>
        <taxon>Dikarya</taxon>
        <taxon>Ascomycota</taxon>
        <taxon>Pezizomycotina</taxon>
        <taxon>Eurotiomycetes</taxon>
        <taxon>Eurotiomycetidae</taxon>
        <taxon>Eurotiales</taxon>
        <taxon>Aspergillaceae</taxon>
        <taxon>Aspergillus</taxon>
        <taxon>Aspergillus subgen. Circumdati</taxon>
    </lineage>
</organism>
<evidence type="ECO:0000313" key="5">
    <source>
        <dbReference type="EMBL" id="KAE8417328.1"/>
    </source>
</evidence>
<feature type="compositionally biased region" description="Polar residues" evidence="2">
    <location>
        <begin position="120"/>
        <end position="135"/>
    </location>
</feature>
<dbReference type="EMBL" id="ML735739">
    <property type="protein sequence ID" value="KAE8417328.1"/>
    <property type="molecule type" value="Genomic_DNA"/>
</dbReference>
<dbReference type="CDD" id="cd12193">
    <property type="entry name" value="bZIP_GCN4"/>
    <property type="match status" value="1"/>
</dbReference>
<dbReference type="PANTHER" id="PTHR23334:SF20">
    <property type="entry name" value="BASIC LEUCINE ZIPPER 24"/>
    <property type="match status" value="1"/>
</dbReference>
<dbReference type="InterPro" id="IPR031106">
    <property type="entry name" value="C/EBP"/>
</dbReference>
<accession>A0ABQ6WJT8</accession>
<dbReference type="PANTHER" id="PTHR23334">
    <property type="entry name" value="CCAAT/ENHANCER BINDING PROTEIN"/>
    <property type="match status" value="1"/>
</dbReference>
<dbReference type="Gene3D" id="1.20.5.170">
    <property type="match status" value="1"/>
</dbReference>
<keyword evidence="3" id="KW-1133">Transmembrane helix</keyword>
<gene>
    <name evidence="5" type="ORF">BDV36DRAFT_180405</name>
</gene>
<feature type="region of interest" description="Disordered" evidence="2">
    <location>
        <begin position="1"/>
        <end position="32"/>
    </location>
</feature>
<feature type="compositionally biased region" description="Low complexity" evidence="2">
    <location>
        <begin position="17"/>
        <end position="32"/>
    </location>
</feature>
<dbReference type="SUPFAM" id="SSF57959">
    <property type="entry name" value="Leucine zipper domain"/>
    <property type="match status" value="1"/>
</dbReference>
<reference evidence="5 6" key="1">
    <citation type="submission" date="2019-04" db="EMBL/GenBank/DDBJ databases">
        <authorList>
            <consortium name="DOE Joint Genome Institute"/>
            <person name="Mondo S."/>
            <person name="Kjaerbolling I."/>
            <person name="Vesth T."/>
            <person name="Frisvad J.C."/>
            <person name="Nybo J.L."/>
            <person name="Theobald S."/>
            <person name="Kildgaard S."/>
            <person name="Isbrandt T."/>
            <person name="Kuo A."/>
            <person name="Sato A."/>
            <person name="Lyhne E.K."/>
            <person name="Kogle M.E."/>
            <person name="Wiebenga A."/>
            <person name="Kun R.S."/>
            <person name="Lubbers R.J."/>
            <person name="Makela M.R."/>
            <person name="Barry K."/>
            <person name="Chovatia M."/>
            <person name="Clum A."/>
            <person name="Daum C."/>
            <person name="Haridas S."/>
            <person name="He G."/>
            <person name="LaButti K."/>
            <person name="Lipzen A."/>
            <person name="Riley R."/>
            <person name="Salamov A."/>
            <person name="Simmons B.A."/>
            <person name="Magnuson J.K."/>
            <person name="Henrissat B."/>
            <person name="Mortensen U.H."/>
            <person name="Larsen T.O."/>
            <person name="Devries R.P."/>
            <person name="Grigoriev I.V."/>
            <person name="Machida M."/>
            <person name="Baker S.E."/>
            <person name="Andersen M.R."/>
            <person name="Cantor M.N."/>
            <person name="Hua S.X."/>
        </authorList>
    </citation>
    <scope>NUCLEOTIDE SEQUENCE [LARGE SCALE GENOMIC DNA]</scope>
    <source>
        <strain evidence="5 6">CBS 117616</strain>
    </source>
</reference>
<sequence>MLETQSEQRPVAAQGRPDPLLPSDLLSPSSNPPVSVSLTAPFGRIEDTALARLFSPLNASYTGAGFNGMSFIVCLFVCLFFDQCDQNHDLLVPGYPLTSTHGDNHLSLHSHQHSGSQQQTPSLINNETLPSNTDAADSLPAQEYPAETLSPEESSNRRSKRKAGTLEQDPSDDNVTTAIKRRRNTMAARRYRQKGRDRIAELEYALRDMEHERNELRLQLARREAEVAALKEMLRR</sequence>
<keyword evidence="1" id="KW-0175">Coiled coil</keyword>
<proteinExistence type="predicted"/>
<dbReference type="InterPro" id="IPR046347">
    <property type="entry name" value="bZIP_sf"/>
</dbReference>
<feature type="coiled-coil region" evidence="1">
    <location>
        <begin position="192"/>
        <end position="233"/>
    </location>
</feature>
<keyword evidence="6" id="KW-1185">Reference proteome</keyword>
<evidence type="ECO:0000256" key="1">
    <source>
        <dbReference type="SAM" id="Coils"/>
    </source>
</evidence>
<name>A0ABQ6WJT8_9EURO</name>
<dbReference type="PROSITE" id="PS00036">
    <property type="entry name" value="BZIP_BASIC"/>
    <property type="match status" value="1"/>
</dbReference>
<evidence type="ECO:0000256" key="2">
    <source>
        <dbReference type="SAM" id="MobiDB-lite"/>
    </source>
</evidence>